<evidence type="ECO:0000259" key="3">
    <source>
        <dbReference type="Pfam" id="PF02709"/>
    </source>
</evidence>
<dbReference type="InterPro" id="IPR027791">
    <property type="entry name" value="Galactosyl_T_C"/>
</dbReference>
<evidence type="ECO:0000256" key="1">
    <source>
        <dbReference type="ARBA" id="ARBA00022679"/>
    </source>
</evidence>
<dbReference type="Gene3D" id="3.90.550.10">
    <property type="entry name" value="Spore Coat Polysaccharide Biosynthesis Protein SpsA, Chain A"/>
    <property type="match status" value="1"/>
</dbReference>
<protein>
    <submittedName>
        <fullName evidence="4">Glucosyltransferase</fullName>
    </submittedName>
</protein>
<sequence>MTSASIVIPSFRGAKRLPRLLAALAAQTSSDWEAIVVIDGDLDGSQQVVDRYSHLPVRSIVFPQNRGRVAALNAGFEAATGDVLIRCDDDLEPAPDYVAQHVASHSGDAQGTIGIYRNVLVPSRYTTVYGEQADTLFRQAAYSASPDQRWRFWAGNVSVTRDTWNRVGGYDPRYRTYGWEDVDYGFRLREAGIPVVIDTSLETDHHAAAVTTPSRVRRAYHSGEARRLFDQIHGPGASSAVRPVDATTWNRLVGATANQLTYRRASALSEVVDTAIRGLPGPVGRKLVALLVEAAGVAGYRNTEDVPNDI</sequence>
<dbReference type="AlphaFoldDB" id="A0A3Q9UFR6"/>
<feature type="domain" description="Galactosyltransferase C-terminal" evidence="3">
    <location>
        <begin position="145"/>
        <end position="195"/>
    </location>
</feature>
<dbReference type="Pfam" id="PF02709">
    <property type="entry name" value="Glyco_transf_7C"/>
    <property type="match status" value="1"/>
</dbReference>
<evidence type="ECO:0000313" key="4">
    <source>
        <dbReference type="EMBL" id="AZZ40496.1"/>
    </source>
</evidence>
<dbReference type="GO" id="GO:0016740">
    <property type="term" value="F:transferase activity"/>
    <property type="evidence" value="ECO:0007669"/>
    <property type="project" value="UniProtKB-KW"/>
</dbReference>
<reference evidence="5" key="1">
    <citation type="submission" date="2017-12" db="EMBL/GenBank/DDBJ databases">
        <title>Whole genome sequencing of Acidipropionibacterium jensenii strains JS279 and JS280.</title>
        <authorList>
            <person name="Deptula P."/>
            <person name="Laine P."/>
            <person name="Smolander O.-P."/>
            <person name="Paulin L."/>
            <person name="Auvinen P."/>
            <person name="Varmanen P."/>
        </authorList>
    </citation>
    <scope>NUCLEOTIDE SEQUENCE [LARGE SCALE GENOMIC DNA]</scope>
    <source>
        <strain evidence="5">JS280</strain>
    </source>
</reference>
<keyword evidence="1 4" id="KW-0808">Transferase</keyword>
<name>A0A3Q9UFR6_9ACTN</name>
<dbReference type="CDD" id="cd00761">
    <property type="entry name" value="Glyco_tranf_GTA_type"/>
    <property type="match status" value="1"/>
</dbReference>
<dbReference type="SUPFAM" id="SSF53448">
    <property type="entry name" value="Nucleotide-diphospho-sugar transferases"/>
    <property type="match status" value="1"/>
</dbReference>
<dbReference type="KEGG" id="aji:C0Z10_12975"/>
<dbReference type="PANTHER" id="PTHR43685:SF3">
    <property type="entry name" value="SLR2126 PROTEIN"/>
    <property type="match status" value="1"/>
</dbReference>
<proteinExistence type="predicted"/>
<evidence type="ECO:0000259" key="2">
    <source>
        <dbReference type="Pfam" id="PF00535"/>
    </source>
</evidence>
<organism evidence="4 5">
    <name type="scientific">Acidipropionibacterium jensenii</name>
    <dbReference type="NCBI Taxonomy" id="1749"/>
    <lineage>
        <taxon>Bacteria</taxon>
        <taxon>Bacillati</taxon>
        <taxon>Actinomycetota</taxon>
        <taxon>Actinomycetes</taxon>
        <taxon>Propionibacteriales</taxon>
        <taxon>Propionibacteriaceae</taxon>
        <taxon>Acidipropionibacterium</taxon>
    </lineage>
</organism>
<dbReference type="PANTHER" id="PTHR43685">
    <property type="entry name" value="GLYCOSYLTRANSFERASE"/>
    <property type="match status" value="1"/>
</dbReference>
<feature type="domain" description="Glycosyltransferase 2-like" evidence="2">
    <location>
        <begin position="5"/>
        <end position="117"/>
    </location>
</feature>
<gene>
    <name evidence="4" type="ORF">C0Z10_12975</name>
</gene>
<dbReference type="Proteomes" id="UP000285875">
    <property type="component" value="Chromosome"/>
</dbReference>
<dbReference type="InterPro" id="IPR001173">
    <property type="entry name" value="Glyco_trans_2-like"/>
</dbReference>
<accession>A0A3Q9UFR6</accession>
<dbReference type="RefSeq" id="WP_097799648.1">
    <property type="nucleotide sequence ID" value="NZ_CP025570.1"/>
</dbReference>
<evidence type="ECO:0000313" key="5">
    <source>
        <dbReference type="Proteomes" id="UP000285875"/>
    </source>
</evidence>
<dbReference type="EMBL" id="CP025570">
    <property type="protein sequence ID" value="AZZ40496.1"/>
    <property type="molecule type" value="Genomic_DNA"/>
</dbReference>
<dbReference type="InterPro" id="IPR029044">
    <property type="entry name" value="Nucleotide-diphossugar_trans"/>
</dbReference>
<dbReference type="Pfam" id="PF00535">
    <property type="entry name" value="Glycos_transf_2"/>
    <property type="match status" value="1"/>
</dbReference>
<dbReference type="InterPro" id="IPR050834">
    <property type="entry name" value="Glycosyltransf_2"/>
</dbReference>